<dbReference type="PANTHER" id="PTHR33112:SF16">
    <property type="entry name" value="HETEROKARYON INCOMPATIBILITY DOMAIN-CONTAINING PROTEIN"/>
    <property type="match status" value="1"/>
</dbReference>
<proteinExistence type="predicted"/>
<sequence length="234" mass="26219">MTSRRLTKSADKLPAMSGLAAKFEQILGDKYLAGLWEDTLFADLLWTGCYNTTWPPVQYRAPSWSWAAADGYQRSFERYRQLDLSQFMRLASIISSSVRVSGLNPYGEVDDGEIAIQAPLVPISVTRDPVGDPERIRENNGYFAFVTKSSQQLHYGLLDYTISHETLQSLPVFALLMGRDAIVASYPSLLIIPDTLGVQESCRYRRIGFIKLQEAILGAEIPRWGDAYPTITLA</sequence>
<comment type="caution">
    <text evidence="1">The sequence shown here is derived from an EMBL/GenBank/DDBJ whole genome shotgun (WGS) entry which is preliminary data.</text>
</comment>
<dbReference type="GeneID" id="80912812"/>
<evidence type="ECO:0000313" key="2">
    <source>
        <dbReference type="Proteomes" id="UP001140513"/>
    </source>
</evidence>
<keyword evidence="2" id="KW-1185">Reference proteome</keyword>
<dbReference type="AlphaFoldDB" id="A0A9W9C7H3"/>
<dbReference type="PANTHER" id="PTHR33112">
    <property type="entry name" value="DOMAIN PROTEIN, PUTATIVE-RELATED"/>
    <property type="match status" value="1"/>
</dbReference>
<name>A0A9W9C7H3_9PLEO</name>
<organism evidence="1 2">
    <name type="scientific">Didymosphaeria variabile</name>
    <dbReference type="NCBI Taxonomy" id="1932322"/>
    <lineage>
        <taxon>Eukaryota</taxon>
        <taxon>Fungi</taxon>
        <taxon>Dikarya</taxon>
        <taxon>Ascomycota</taxon>
        <taxon>Pezizomycotina</taxon>
        <taxon>Dothideomycetes</taxon>
        <taxon>Pleosporomycetidae</taxon>
        <taxon>Pleosporales</taxon>
        <taxon>Massarineae</taxon>
        <taxon>Didymosphaeriaceae</taxon>
        <taxon>Didymosphaeria</taxon>
    </lineage>
</organism>
<gene>
    <name evidence="1" type="ORF">N0V89_009282</name>
</gene>
<dbReference type="OrthoDB" id="3695242at2759"/>
<reference evidence="1" key="1">
    <citation type="submission" date="2022-10" db="EMBL/GenBank/DDBJ databases">
        <title>Tapping the CABI collections for fungal endophytes: first genome assemblies for Collariella, Neodidymelliopsis, Ascochyta clinopodiicola, Didymella pomorum, Didymosphaeria variabile, Neocosmospora piperis and Neocucurbitaria cava.</title>
        <authorList>
            <person name="Hill R."/>
        </authorList>
    </citation>
    <scope>NUCLEOTIDE SEQUENCE</scope>
    <source>
        <strain evidence="1">IMI 356815</strain>
    </source>
</reference>
<accession>A0A9W9C7H3</accession>
<dbReference type="EMBL" id="JAPEUX010000007">
    <property type="protein sequence ID" value="KAJ4347910.1"/>
    <property type="molecule type" value="Genomic_DNA"/>
</dbReference>
<protein>
    <recommendedName>
        <fullName evidence="3">Heterokaryon incompatibility domain-containing protein</fullName>
    </recommendedName>
</protein>
<evidence type="ECO:0008006" key="3">
    <source>
        <dbReference type="Google" id="ProtNLM"/>
    </source>
</evidence>
<dbReference type="RefSeq" id="XP_056067298.1">
    <property type="nucleotide sequence ID" value="XM_056218033.1"/>
</dbReference>
<dbReference type="Proteomes" id="UP001140513">
    <property type="component" value="Unassembled WGS sequence"/>
</dbReference>
<evidence type="ECO:0000313" key="1">
    <source>
        <dbReference type="EMBL" id="KAJ4347910.1"/>
    </source>
</evidence>